<comment type="caution">
    <text evidence="2">The sequence shown here is derived from an EMBL/GenBank/DDBJ whole genome shotgun (WGS) entry which is preliminary data.</text>
</comment>
<evidence type="ECO:0000313" key="2">
    <source>
        <dbReference type="EMBL" id="KKM91307.1"/>
    </source>
</evidence>
<evidence type="ECO:0000259" key="1">
    <source>
        <dbReference type="Pfam" id="PF13436"/>
    </source>
</evidence>
<organism evidence="2">
    <name type="scientific">marine sediment metagenome</name>
    <dbReference type="NCBI Taxonomy" id="412755"/>
    <lineage>
        <taxon>unclassified sequences</taxon>
        <taxon>metagenomes</taxon>
        <taxon>ecological metagenomes</taxon>
    </lineage>
</organism>
<dbReference type="EMBL" id="LAZR01006553">
    <property type="protein sequence ID" value="KKM91307.1"/>
    <property type="molecule type" value="Genomic_DNA"/>
</dbReference>
<dbReference type="AlphaFoldDB" id="A0A0F9PD88"/>
<gene>
    <name evidence="2" type="ORF">LCGC14_1229830</name>
</gene>
<protein>
    <recommendedName>
        <fullName evidence="1">Glycine-zipper-containing OmpA-like membrane domain-containing protein</fullName>
    </recommendedName>
</protein>
<reference evidence="2" key="1">
    <citation type="journal article" date="2015" name="Nature">
        <title>Complex archaea that bridge the gap between prokaryotes and eukaryotes.</title>
        <authorList>
            <person name="Spang A."/>
            <person name="Saw J.H."/>
            <person name="Jorgensen S.L."/>
            <person name="Zaremba-Niedzwiedzka K."/>
            <person name="Martijn J."/>
            <person name="Lind A.E."/>
            <person name="van Eijk R."/>
            <person name="Schleper C."/>
            <person name="Guy L."/>
            <person name="Ettema T.J."/>
        </authorList>
    </citation>
    <scope>NUCLEOTIDE SEQUENCE</scope>
</reference>
<dbReference type="Pfam" id="PF13436">
    <property type="entry name" value="Gly-zipper_OmpA"/>
    <property type="match status" value="1"/>
</dbReference>
<sequence>MPEDLFKQFRTSGFMKVMNKTFDTIAKTKKATWKAMGTAVKTVKTATDLLSAFGSTSLIAKVFDKVISNYTTYLSNIFWGEVVEGIDFDIMTTAITDVIGPIFQGIGEWIGDRIEEAPVGTVIGGSLGYLIGSFVGHPGIGAAIGASLGYLINSYTNVVGAVTAPDPTELRTTVATMYGRNPDFNIMYQFFKKNTRWTNVLKGFGIDSAEDLKNWFLSGLPPPPPSQVYLGGALTLGPPPDYGANIPGGVWGLPPDYGGIMGPIMPYGSYQFGGTIPKTGPYLLHKNEEVISANKRDRGGITINIDLKNAIVVENYDRFVHKLVEQVMMKIG</sequence>
<name>A0A0F9PD88_9ZZZZ</name>
<proteinExistence type="predicted"/>
<dbReference type="InterPro" id="IPR025693">
    <property type="entry name" value="Gly-zipper_OmpA-like_dom"/>
</dbReference>
<feature type="domain" description="Glycine-zipper-containing OmpA-like membrane" evidence="1">
    <location>
        <begin position="115"/>
        <end position="151"/>
    </location>
</feature>
<accession>A0A0F9PD88</accession>